<feature type="transmembrane region" description="Helical" evidence="1">
    <location>
        <begin position="392"/>
        <end position="416"/>
    </location>
</feature>
<protein>
    <submittedName>
        <fullName evidence="2">Uncharacterized protein</fullName>
    </submittedName>
</protein>
<name>A0ABN3GV07_9ACTN</name>
<feature type="transmembrane region" description="Helical" evidence="1">
    <location>
        <begin position="483"/>
        <end position="501"/>
    </location>
</feature>
<feature type="transmembrane region" description="Helical" evidence="1">
    <location>
        <begin position="67"/>
        <end position="86"/>
    </location>
</feature>
<proteinExistence type="predicted"/>
<keyword evidence="1" id="KW-0472">Membrane</keyword>
<feature type="transmembrane region" description="Helical" evidence="1">
    <location>
        <begin position="288"/>
        <end position="321"/>
    </location>
</feature>
<feature type="transmembrane region" description="Helical" evidence="1">
    <location>
        <begin position="240"/>
        <end position="259"/>
    </location>
</feature>
<feature type="transmembrane region" description="Helical" evidence="1">
    <location>
        <begin position="266"/>
        <end position="282"/>
    </location>
</feature>
<sequence length="507" mass="53959">MRGMSSTAEIEAPAPAATGRTPWYRRITTILLAGWCAGWALYLYTMLGQRYGCPRGQETCDRAPAVAHSWLWGLAGAIVLAALCLLEARRPAVESPASPESRPRYRWLILGGIGGAVLGANLILLGPMADNPFCAEPIHVNKVMAYPLNCDSYEFMRLAHEPGHVLDHHNPRQSRPGYVALSAAAERTVGPVAHWVGLDRLYKMKDRAQFPLVVINLAATAAAIALMASQLAGLGTPRPANAALCAFLAINGVTTAFTWTPHQQTFALLVPAATILAGRYLLLRRSPWWAVTLVGLAAGGASLVYGSFLITAAVAGLILLYQRRWIPLVGFLAGFGAPQVAWMALCKVVSGDYFNQETRLYDEFIWLPKAAKHGVDSLRIATHDMTITAGRAVFAICTVALLLIVGLAAVAVLLRVKLPVLTDSQRATVVAAGLTAAAGIVFAWAIGIVNADRLLYHAVPALLVLAGWITARIAASSKMAGRLVTAGVVVLAAAVLTNDIITPGPYS</sequence>
<keyword evidence="3" id="KW-1185">Reference proteome</keyword>
<dbReference type="EMBL" id="BAAARV010000053">
    <property type="protein sequence ID" value="GAA2361868.1"/>
    <property type="molecule type" value="Genomic_DNA"/>
</dbReference>
<dbReference type="Proteomes" id="UP001501444">
    <property type="component" value="Unassembled WGS sequence"/>
</dbReference>
<feature type="transmembrane region" description="Helical" evidence="1">
    <location>
        <begin position="27"/>
        <end position="47"/>
    </location>
</feature>
<feature type="transmembrane region" description="Helical" evidence="1">
    <location>
        <begin position="328"/>
        <end position="345"/>
    </location>
</feature>
<feature type="transmembrane region" description="Helical" evidence="1">
    <location>
        <begin position="454"/>
        <end position="471"/>
    </location>
</feature>
<comment type="caution">
    <text evidence="2">The sequence shown here is derived from an EMBL/GenBank/DDBJ whole genome shotgun (WGS) entry which is preliminary data.</text>
</comment>
<feature type="transmembrane region" description="Helical" evidence="1">
    <location>
        <begin position="107"/>
        <end position="129"/>
    </location>
</feature>
<gene>
    <name evidence="2" type="ORF">GCM10010170_057610</name>
</gene>
<evidence type="ECO:0000313" key="3">
    <source>
        <dbReference type="Proteomes" id="UP001501444"/>
    </source>
</evidence>
<accession>A0ABN3GV07</accession>
<feature type="transmembrane region" description="Helical" evidence="1">
    <location>
        <begin position="178"/>
        <end position="198"/>
    </location>
</feature>
<keyword evidence="1" id="KW-1133">Transmembrane helix</keyword>
<keyword evidence="1" id="KW-0812">Transmembrane</keyword>
<feature type="transmembrane region" description="Helical" evidence="1">
    <location>
        <begin position="210"/>
        <end position="228"/>
    </location>
</feature>
<organism evidence="2 3">
    <name type="scientific">Dactylosporangium salmoneum</name>
    <dbReference type="NCBI Taxonomy" id="53361"/>
    <lineage>
        <taxon>Bacteria</taxon>
        <taxon>Bacillati</taxon>
        <taxon>Actinomycetota</taxon>
        <taxon>Actinomycetes</taxon>
        <taxon>Micromonosporales</taxon>
        <taxon>Micromonosporaceae</taxon>
        <taxon>Dactylosporangium</taxon>
    </lineage>
</organism>
<evidence type="ECO:0000256" key="1">
    <source>
        <dbReference type="SAM" id="Phobius"/>
    </source>
</evidence>
<feature type="transmembrane region" description="Helical" evidence="1">
    <location>
        <begin position="428"/>
        <end position="448"/>
    </location>
</feature>
<reference evidence="2 3" key="1">
    <citation type="journal article" date="2019" name="Int. J. Syst. Evol. Microbiol.">
        <title>The Global Catalogue of Microorganisms (GCM) 10K type strain sequencing project: providing services to taxonomists for standard genome sequencing and annotation.</title>
        <authorList>
            <consortium name="The Broad Institute Genomics Platform"/>
            <consortium name="The Broad Institute Genome Sequencing Center for Infectious Disease"/>
            <person name="Wu L."/>
            <person name="Ma J."/>
        </authorList>
    </citation>
    <scope>NUCLEOTIDE SEQUENCE [LARGE SCALE GENOMIC DNA]</scope>
    <source>
        <strain evidence="2 3">JCM 3272</strain>
    </source>
</reference>
<evidence type="ECO:0000313" key="2">
    <source>
        <dbReference type="EMBL" id="GAA2361868.1"/>
    </source>
</evidence>